<dbReference type="InterPro" id="IPR046947">
    <property type="entry name" value="LytR-like"/>
</dbReference>
<dbReference type="GO" id="GO:0000156">
    <property type="term" value="F:phosphorelay response regulator activity"/>
    <property type="evidence" value="ECO:0007669"/>
    <property type="project" value="InterPro"/>
</dbReference>
<dbReference type="AlphaFoldDB" id="A0A0D8JB93"/>
<keyword evidence="4" id="KW-1185">Reference proteome</keyword>
<evidence type="ECO:0000313" key="3">
    <source>
        <dbReference type="EMBL" id="KJF44004.1"/>
    </source>
</evidence>
<name>A0A0D8JB93_9BACT</name>
<dbReference type="STRING" id="1544798.LH29_00190"/>
<dbReference type="RefSeq" id="WP_045025529.1">
    <property type="nucleotide sequence ID" value="NZ_JRHC01000001.1"/>
</dbReference>
<reference evidence="3 4" key="1">
    <citation type="submission" date="2014-09" db="EMBL/GenBank/DDBJ databases">
        <title>Draft Genome Sequence of Draconibacterium sp. JN14CK-3.</title>
        <authorList>
            <person name="Dong C."/>
            <person name="Lai Q."/>
            <person name="Shao Z."/>
        </authorList>
    </citation>
    <scope>NUCLEOTIDE SEQUENCE [LARGE SCALE GENOMIC DNA]</scope>
    <source>
        <strain evidence="3 4">JN14CK-3</strain>
    </source>
</reference>
<dbReference type="SMART" id="SM00850">
    <property type="entry name" value="LytTR"/>
    <property type="match status" value="1"/>
</dbReference>
<dbReference type="GO" id="GO:0003677">
    <property type="term" value="F:DNA binding"/>
    <property type="evidence" value="ECO:0007669"/>
    <property type="project" value="InterPro"/>
</dbReference>
<evidence type="ECO:0000259" key="2">
    <source>
        <dbReference type="PROSITE" id="PS50930"/>
    </source>
</evidence>
<feature type="transmembrane region" description="Helical" evidence="1">
    <location>
        <begin position="14"/>
        <end position="39"/>
    </location>
</feature>
<proteinExistence type="predicted"/>
<gene>
    <name evidence="3" type="ORF">LH29_00190</name>
</gene>
<keyword evidence="1" id="KW-1133">Transmembrane helix</keyword>
<dbReference type="PANTHER" id="PTHR37299:SF1">
    <property type="entry name" value="STAGE 0 SPORULATION PROTEIN A HOMOLOG"/>
    <property type="match status" value="1"/>
</dbReference>
<evidence type="ECO:0000256" key="1">
    <source>
        <dbReference type="SAM" id="Phobius"/>
    </source>
</evidence>
<comment type="caution">
    <text evidence="3">The sequence shown here is derived from an EMBL/GenBank/DDBJ whole genome shotgun (WGS) entry which is preliminary data.</text>
</comment>
<dbReference type="OrthoDB" id="1116942at2"/>
<dbReference type="Proteomes" id="UP000032544">
    <property type="component" value="Unassembled WGS sequence"/>
</dbReference>
<dbReference type="Pfam" id="PF04397">
    <property type="entry name" value="LytTR"/>
    <property type="match status" value="1"/>
</dbReference>
<dbReference type="InterPro" id="IPR007492">
    <property type="entry name" value="LytTR_DNA-bd_dom"/>
</dbReference>
<sequence>MNTLLLGFIGPQEIIILLILLVPGFLGVLLLVLLIRYLIRKGKAPKNEAQPETPINNQQEPLITAEKIKEYYPVKEGNKITLIRFDEIVDLSAGNNFVFLTDITGKEYVVDSTLGELEQKFPEEFIRIHKSTVVNKNLIHEVKKLDNGRFDLVMKCEKERIVSCSKSYNEKIRDLINF</sequence>
<protein>
    <recommendedName>
        <fullName evidence="2">HTH LytTR-type domain-containing protein</fullName>
    </recommendedName>
</protein>
<feature type="domain" description="HTH LytTR-type" evidence="2">
    <location>
        <begin position="72"/>
        <end position="178"/>
    </location>
</feature>
<dbReference type="PROSITE" id="PS50930">
    <property type="entry name" value="HTH_LYTTR"/>
    <property type="match status" value="1"/>
</dbReference>
<keyword evidence="1" id="KW-0472">Membrane</keyword>
<dbReference type="Gene3D" id="2.40.50.1020">
    <property type="entry name" value="LytTr DNA-binding domain"/>
    <property type="match status" value="1"/>
</dbReference>
<evidence type="ECO:0000313" key="4">
    <source>
        <dbReference type="Proteomes" id="UP000032544"/>
    </source>
</evidence>
<organism evidence="3 4">
    <name type="scientific">Draconibacterium sediminis</name>
    <dbReference type="NCBI Taxonomy" id="1544798"/>
    <lineage>
        <taxon>Bacteria</taxon>
        <taxon>Pseudomonadati</taxon>
        <taxon>Bacteroidota</taxon>
        <taxon>Bacteroidia</taxon>
        <taxon>Marinilabiliales</taxon>
        <taxon>Prolixibacteraceae</taxon>
        <taxon>Draconibacterium</taxon>
    </lineage>
</organism>
<dbReference type="EMBL" id="JRHC01000001">
    <property type="protein sequence ID" value="KJF44004.1"/>
    <property type="molecule type" value="Genomic_DNA"/>
</dbReference>
<dbReference type="PANTHER" id="PTHR37299">
    <property type="entry name" value="TRANSCRIPTIONAL REGULATOR-RELATED"/>
    <property type="match status" value="1"/>
</dbReference>
<accession>A0A0D8JB93</accession>
<keyword evidence="1" id="KW-0812">Transmembrane</keyword>